<protein>
    <recommendedName>
        <fullName evidence="7 18">Phosphatidate cytidylyltransferase</fullName>
        <ecNumber evidence="6 18">2.7.7.41</ecNumber>
    </recommendedName>
</protein>
<evidence type="ECO:0000256" key="16">
    <source>
        <dbReference type="ARBA" id="ARBA00023209"/>
    </source>
</evidence>
<evidence type="ECO:0000256" key="2">
    <source>
        <dbReference type="ARBA" id="ARBA00004651"/>
    </source>
</evidence>
<evidence type="ECO:0000256" key="5">
    <source>
        <dbReference type="ARBA" id="ARBA00010185"/>
    </source>
</evidence>
<name>A0ABV6FSY1_9BACT</name>
<evidence type="ECO:0000256" key="13">
    <source>
        <dbReference type="ARBA" id="ARBA00022989"/>
    </source>
</evidence>
<evidence type="ECO:0000256" key="10">
    <source>
        <dbReference type="ARBA" id="ARBA00022679"/>
    </source>
</evidence>
<keyword evidence="12 18" id="KW-0548">Nucleotidyltransferase</keyword>
<dbReference type="PROSITE" id="PS01315">
    <property type="entry name" value="CDS"/>
    <property type="match status" value="1"/>
</dbReference>
<evidence type="ECO:0000256" key="8">
    <source>
        <dbReference type="ARBA" id="ARBA00022475"/>
    </source>
</evidence>
<evidence type="ECO:0000256" key="7">
    <source>
        <dbReference type="ARBA" id="ARBA00019373"/>
    </source>
</evidence>
<dbReference type="GO" id="GO:0016779">
    <property type="term" value="F:nucleotidyltransferase activity"/>
    <property type="evidence" value="ECO:0007669"/>
    <property type="project" value="UniProtKB-KW"/>
</dbReference>
<dbReference type="InterPro" id="IPR000374">
    <property type="entry name" value="PC_trans"/>
</dbReference>
<feature type="transmembrane region" description="Helical" evidence="19">
    <location>
        <begin position="127"/>
        <end position="148"/>
    </location>
</feature>
<comment type="catalytic activity">
    <reaction evidence="1 18">
        <text>a 1,2-diacyl-sn-glycero-3-phosphate + CTP + H(+) = a CDP-1,2-diacyl-sn-glycerol + diphosphate</text>
        <dbReference type="Rhea" id="RHEA:16229"/>
        <dbReference type="ChEBI" id="CHEBI:15378"/>
        <dbReference type="ChEBI" id="CHEBI:33019"/>
        <dbReference type="ChEBI" id="CHEBI:37563"/>
        <dbReference type="ChEBI" id="CHEBI:58332"/>
        <dbReference type="ChEBI" id="CHEBI:58608"/>
        <dbReference type="EC" id="2.7.7.41"/>
    </reaction>
</comment>
<evidence type="ECO:0000256" key="17">
    <source>
        <dbReference type="ARBA" id="ARBA00023264"/>
    </source>
</evidence>
<dbReference type="Proteomes" id="UP001589797">
    <property type="component" value="Unassembled WGS sequence"/>
</dbReference>
<feature type="transmembrane region" description="Helical" evidence="19">
    <location>
        <begin position="222"/>
        <end position="241"/>
    </location>
</feature>
<evidence type="ECO:0000256" key="12">
    <source>
        <dbReference type="ARBA" id="ARBA00022695"/>
    </source>
</evidence>
<dbReference type="EC" id="2.7.7.41" evidence="6 18"/>
<comment type="pathway">
    <text evidence="3 18">Phospholipid metabolism; CDP-diacylglycerol biosynthesis; CDP-diacylglycerol from sn-glycerol 3-phosphate: step 3/3.</text>
</comment>
<comment type="pathway">
    <text evidence="4">Lipid metabolism.</text>
</comment>
<keyword evidence="15 19" id="KW-0472">Membrane</keyword>
<proteinExistence type="inferred from homology"/>
<evidence type="ECO:0000256" key="19">
    <source>
        <dbReference type="SAM" id="Phobius"/>
    </source>
</evidence>
<evidence type="ECO:0000313" key="20">
    <source>
        <dbReference type="EMBL" id="MFC0262983.1"/>
    </source>
</evidence>
<dbReference type="PANTHER" id="PTHR46382">
    <property type="entry name" value="PHOSPHATIDATE CYTIDYLYLTRANSFERASE"/>
    <property type="match status" value="1"/>
</dbReference>
<keyword evidence="8" id="KW-1003">Cell membrane</keyword>
<keyword evidence="11 18" id="KW-0812">Transmembrane</keyword>
<keyword evidence="10 18" id="KW-0808">Transferase</keyword>
<dbReference type="Pfam" id="PF01148">
    <property type="entry name" value="CTP_transf_1"/>
    <property type="match status" value="1"/>
</dbReference>
<evidence type="ECO:0000256" key="15">
    <source>
        <dbReference type="ARBA" id="ARBA00023136"/>
    </source>
</evidence>
<keyword evidence="9" id="KW-0444">Lipid biosynthesis</keyword>
<feature type="transmembrane region" description="Helical" evidence="19">
    <location>
        <begin position="197"/>
        <end position="216"/>
    </location>
</feature>
<sequence>MRSPFRMRDRININNYSNLAQRIITAVIGAAIIIAGSVISPWLYFIIFGFILGFSQMEFYRLTGLDGMLPLKSFGTFLGLTIFTLTFLVGLGHMADKYYFLIFPLAALVFFIKLYRKSDKKPFTGVAFTFLGIFYVAVPFSMLNVAAFSVDGSFHYEVIVGSLFILWASDSGAYFAGTKFGKTKLFERVSPKKSWEGFLGGAALAFFVAYVLAKNFNSLPEWRWLGIATIIIIAGTYGDLIESLFKRSIEIKDSGKSLPGHGGFMDRFDGLLLSAPFIAAFLKIF</sequence>
<gene>
    <name evidence="20" type="ORF">ACFFIP_09845</name>
</gene>
<evidence type="ECO:0000313" key="21">
    <source>
        <dbReference type="Proteomes" id="UP001589797"/>
    </source>
</evidence>
<evidence type="ECO:0000256" key="3">
    <source>
        <dbReference type="ARBA" id="ARBA00005119"/>
    </source>
</evidence>
<keyword evidence="17" id="KW-1208">Phospholipid metabolism</keyword>
<evidence type="ECO:0000256" key="4">
    <source>
        <dbReference type="ARBA" id="ARBA00005189"/>
    </source>
</evidence>
<feature type="transmembrane region" description="Helical" evidence="19">
    <location>
        <begin position="20"/>
        <end position="36"/>
    </location>
</feature>
<comment type="similarity">
    <text evidence="5 18">Belongs to the CDS family.</text>
</comment>
<keyword evidence="21" id="KW-1185">Reference proteome</keyword>
<evidence type="ECO:0000256" key="1">
    <source>
        <dbReference type="ARBA" id="ARBA00001698"/>
    </source>
</evidence>
<feature type="transmembrane region" description="Helical" evidence="19">
    <location>
        <begin position="154"/>
        <end position="176"/>
    </location>
</feature>
<keyword evidence="13 19" id="KW-1133">Transmembrane helix</keyword>
<dbReference type="EMBL" id="JBHLWI010000028">
    <property type="protein sequence ID" value="MFC0262983.1"/>
    <property type="molecule type" value="Genomic_DNA"/>
</dbReference>
<accession>A0ABV6FSY1</accession>
<evidence type="ECO:0000256" key="11">
    <source>
        <dbReference type="ARBA" id="ARBA00022692"/>
    </source>
</evidence>
<comment type="caution">
    <text evidence="20">The sequence shown here is derived from an EMBL/GenBank/DDBJ whole genome shotgun (WGS) entry which is preliminary data.</text>
</comment>
<reference evidence="20 21" key="1">
    <citation type="submission" date="2024-09" db="EMBL/GenBank/DDBJ databases">
        <authorList>
            <person name="Sun Q."/>
            <person name="Mori K."/>
        </authorList>
    </citation>
    <scope>NUCLEOTIDE SEQUENCE [LARGE SCALE GENOMIC DNA]</scope>
    <source>
        <strain evidence="20 21">CCM 7650</strain>
    </source>
</reference>
<feature type="transmembrane region" description="Helical" evidence="19">
    <location>
        <begin position="98"/>
        <end position="115"/>
    </location>
</feature>
<dbReference type="RefSeq" id="WP_382387444.1">
    <property type="nucleotide sequence ID" value="NZ_JBHLWI010000028.1"/>
</dbReference>
<evidence type="ECO:0000256" key="9">
    <source>
        <dbReference type="ARBA" id="ARBA00022516"/>
    </source>
</evidence>
<evidence type="ECO:0000256" key="6">
    <source>
        <dbReference type="ARBA" id="ARBA00012487"/>
    </source>
</evidence>
<feature type="transmembrane region" description="Helical" evidence="19">
    <location>
        <begin position="74"/>
        <end position="92"/>
    </location>
</feature>
<keyword evidence="14" id="KW-0443">Lipid metabolism</keyword>
<keyword evidence="16" id="KW-0594">Phospholipid biosynthesis</keyword>
<evidence type="ECO:0000256" key="14">
    <source>
        <dbReference type="ARBA" id="ARBA00023098"/>
    </source>
</evidence>
<comment type="subcellular location">
    <subcellularLocation>
        <location evidence="2">Cell membrane</location>
        <topology evidence="2">Multi-pass membrane protein</topology>
    </subcellularLocation>
</comment>
<dbReference type="PANTHER" id="PTHR46382:SF1">
    <property type="entry name" value="PHOSPHATIDATE CYTIDYLYLTRANSFERASE"/>
    <property type="match status" value="1"/>
</dbReference>
<evidence type="ECO:0000256" key="18">
    <source>
        <dbReference type="RuleBase" id="RU003938"/>
    </source>
</evidence>
<organism evidence="20 21">
    <name type="scientific">Fontibacter flavus</name>
    <dbReference type="NCBI Taxonomy" id="654838"/>
    <lineage>
        <taxon>Bacteria</taxon>
        <taxon>Pseudomonadati</taxon>
        <taxon>Bacteroidota</taxon>
        <taxon>Cytophagia</taxon>
        <taxon>Cytophagales</taxon>
        <taxon>Cyclobacteriaceae</taxon>
        <taxon>Fontibacter</taxon>
    </lineage>
</organism>